<dbReference type="SUPFAM" id="SSF53187">
    <property type="entry name" value="Zn-dependent exopeptidases"/>
    <property type="match status" value="1"/>
</dbReference>
<gene>
    <name evidence="6" type="ORF">NEZAVI_LOCUS5220</name>
</gene>
<evidence type="ECO:0000256" key="3">
    <source>
        <dbReference type="ARBA" id="ARBA00022670"/>
    </source>
</evidence>
<dbReference type="OrthoDB" id="10041421at2759"/>
<dbReference type="PANTHER" id="PTHR11963">
    <property type="entry name" value="LEUCINE AMINOPEPTIDASE-RELATED"/>
    <property type="match status" value="1"/>
</dbReference>
<protein>
    <recommendedName>
        <fullName evidence="5">Cytosol aminopeptidase domain-containing protein</fullName>
    </recommendedName>
</protein>
<dbReference type="Gene3D" id="3.40.630.10">
    <property type="entry name" value="Zn peptidases"/>
    <property type="match status" value="2"/>
</dbReference>
<dbReference type="AlphaFoldDB" id="A0A9P0H4J2"/>
<accession>A0A9P0H4J2</accession>
<feature type="domain" description="Cytosol aminopeptidase" evidence="5">
    <location>
        <begin position="175"/>
        <end position="296"/>
    </location>
</feature>
<keyword evidence="7" id="KW-1185">Reference proteome</keyword>
<name>A0A9P0H4J2_NEZVI</name>
<dbReference type="InterPro" id="IPR011356">
    <property type="entry name" value="Leucine_aapep/pepB"/>
</dbReference>
<evidence type="ECO:0000256" key="1">
    <source>
        <dbReference type="ARBA" id="ARBA00009528"/>
    </source>
</evidence>
<dbReference type="GO" id="GO:0030145">
    <property type="term" value="F:manganese ion binding"/>
    <property type="evidence" value="ECO:0007669"/>
    <property type="project" value="InterPro"/>
</dbReference>
<dbReference type="GO" id="GO:0005737">
    <property type="term" value="C:cytoplasm"/>
    <property type="evidence" value="ECO:0007669"/>
    <property type="project" value="InterPro"/>
</dbReference>
<keyword evidence="4" id="KW-0378">Hydrolase</keyword>
<dbReference type="Pfam" id="PF00883">
    <property type="entry name" value="Peptidase_M17"/>
    <property type="match status" value="1"/>
</dbReference>
<sequence>MSLGYELHAVESLNASGYDAILLISHNGSLDETIPQQLRDVVKEAAALDAHLEEEISVIKINLPAKRLIYSPTGPINSEYHDVRSFGEAARKGIIRAVKAGVKSPLLVLGKYSAFPQAQLVSLLGVMEGLYMNLQLREDCPSKFPKVRSVGVLGSVPSISRLLTVASALESGRLVARDIGAADPERMTPKKAEDYLREAFPGGGNVKMEVISDESTMKAEYPLFAAVNRAASVIDRHKGRIVYLTYEGSNVTDTLLIVGKGVTFDSGGADVKVGGNMIGMSKDKCGAASVAGFMKLKELAPKLVNPHLFTVATLTGHAFRTVGPGYTIILDNGPARMKSFSFHLQKSGELTGDMFEVSTIRREDYEAYKGKVEGEDVLQAEHLPFAQSKRGHQGPAAFLVLASGLDKHALGTEIPLKFTHVDVAASSGIFGAEIATGAPIIGFATHFLNLKDKDF</sequence>
<dbReference type="EMBL" id="OV725079">
    <property type="protein sequence ID" value="CAH1394815.1"/>
    <property type="molecule type" value="Genomic_DNA"/>
</dbReference>
<evidence type="ECO:0000313" key="6">
    <source>
        <dbReference type="EMBL" id="CAH1394815.1"/>
    </source>
</evidence>
<keyword evidence="3" id="KW-0645">Protease</keyword>
<dbReference type="InterPro" id="IPR000819">
    <property type="entry name" value="Peptidase_M17_C"/>
</dbReference>
<evidence type="ECO:0000256" key="4">
    <source>
        <dbReference type="ARBA" id="ARBA00022801"/>
    </source>
</evidence>
<dbReference type="PRINTS" id="PR00481">
    <property type="entry name" value="LAMNOPPTDASE"/>
</dbReference>
<evidence type="ECO:0000313" key="7">
    <source>
        <dbReference type="Proteomes" id="UP001152798"/>
    </source>
</evidence>
<dbReference type="GO" id="GO:0006508">
    <property type="term" value="P:proteolysis"/>
    <property type="evidence" value="ECO:0007669"/>
    <property type="project" value="UniProtKB-KW"/>
</dbReference>
<reference evidence="6" key="1">
    <citation type="submission" date="2022-01" db="EMBL/GenBank/DDBJ databases">
        <authorList>
            <person name="King R."/>
        </authorList>
    </citation>
    <scope>NUCLEOTIDE SEQUENCE</scope>
</reference>
<dbReference type="PANTHER" id="PTHR11963:SF48">
    <property type="entry name" value="DIPEPTIDASE B, ISOFORM A"/>
    <property type="match status" value="1"/>
</dbReference>
<evidence type="ECO:0000256" key="2">
    <source>
        <dbReference type="ARBA" id="ARBA00022438"/>
    </source>
</evidence>
<keyword evidence="2" id="KW-0031">Aminopeptidase</keyword>
<evidence type="ECO:0000259" key="5">
    <source>
        <dbReference type="Pfam" id="PF00883"/>
    </source>
</evidence>
<organism evidence="6 7">
    <name type="scientific">Nezara viridula</name>
    <name type="common">Southern green stink bug</name>
    <name type="synonym">Cimex viridulus</name>
    <dbReference type="NCBI Taxonomy" id="85310"/>
    <lineage>
        <taxon>Eukaryota</taxon>
        <taxon>Metazoa</taxon>
        <taxon>Ecdysozoa</taxon>
        <taxon>Arthropoda</taxon>
        <taxon>Hexapoda</taxon>
        <taxon>Insecta</taxon>
        <taxon>Pterygota</taxon>
        <taxon>Neoptera</taxon>
        <taxon>Paraneoptera</taxon>
        <taxon>Hemiptera</taxon>
        <taxon>Heteroptera</taxon>
        <taxon>Panheteroptera</taxon>
        <taxon>Pentatomomorpha</taxon>
        <taxon>Pentatomoidea</taxon>
        <taxon>Pentatomidae</taxon>
        <taxon>Pentatominae</taxon>
        <taxon>Nezara</taxon>
    </lineage>
</organism>
<comment type="similarity">
    <text evidence="1">Belongs to the peptidase M17 family.</text>
</comment>
<proteinExistence type="inferred from homology"/>
<dbReference type="Proteomes" id="UP001152798">
    <property type="component" value="Chromosome 3"/>
</dbReference>
<dbReference type="GO" id="GO:0070006">
    <property type="term" value="F:metalloaminopeptidase activity"/>
    <property type="evidence" value="ECO:0007669"/>
    <property type="project" value="InterPro"/>
</dbReference>